<evidence type="ECO:0000313" key="2">
    <source>
        <dbReference type="EMBL" id="MDR7087167.1"/>
    </source>
</evidence>
<feature type="domain" description="Methyltransferase type 11" evidence="1">
    <location>
        <begin position="30"/>
        <end position="127"/>
    </location>
</feature>
<reference evidence="2 3" key="1">
    <citation type="submission" date="2023-07" db="EMBL/GenBank/DDBJ databases">
        <title>Sorghum-associated microbial communities from plants grown in Nebraska, USA.</title>
        <authorList>
            <person name="Schachtman D."/>
        </authorList>
    </citation>
    <scope>NUCLEOTIDE SEQUENCE [LARGE SCALE GENOMIC DNA]</scope>
    <source>
        <strain evidence="2 3">BE248</strain>
    </source>
</reference>
<keyword evidence="2" id="KW-0489">Methyltransferase</keyword>
<dbReference type="GO" id="GO:0008168">
    <property type="term" value="F:methyltransferase activity"/>
    <property type="evidence" value="ECO:0007669"/>
    <property type="project" value="UniProtKB-KW"/>
</dbReference>
<dbReference type="Proteomes" id="UP001257739">
    <property type="component" value="Unassembled WGS sequence"/>
</dbReference>
<evidence type="ECO:0000313" key="3">
    <source>
        <dbReference type="Proteomes" id="UP001257739"/>
    </source>
</evidence>
<dbReference type="SUPFAM" id="SSF53335">
    <property type="entry name" value="S-adenosyl-L-methionine-dependent methyltransferases"/>
    <property type="match status" value="1"/>
</dbReference>
<proteinExistence type="predicted"/>
<comment type="caution">
    <text evidence="2">The sequence shown here is derived from an EMBL/GenBank/DDBJ whole genome shotgun (WGS) entry which is preliminary data.</text>
</comment>
<keyword evidence="3" id="KW-1185">Reference proteome</keyword>
<dbReference type="GO" id="GO:0032259">
    <property type="term" value="P:methylation"/>
    <property type="evidence" value="ECO:0007669"/>
    <property type="project" value="UniProtKB-KW"/>
</dbReference>
<evidence type="ECO:0000259" key="1">
    <source>
        <dbReference type="Pfam" id="PF08241"/>
    </source>
</evidence>
<gene>
    <name evidence="2" type="ORF">J2X11_002006</name>
</gene>
<dbReference type="Pfam" id="PF08241">
    <property type="entry name" value="Methyltransf_11"/>
    <property type="match status" value="1"/>
</dbReference>
<dbReference type="RefSeq" id="WP_309970316.1">
    <property type="nucleotide sequence ID" value="NZ_JAVDWH010000001.1"/>
</dbReference>
<dbReference type="EMBL" id="JAVDWH010000001">
    <property type="protein sequence ID" value="MDR7087167.1"/>
    <property type="molecule type" value="Genomic_DNA"/>
</dbReference>
<sequence length="257" mass="26285">MGPVRAELMWQSVVDATDIAGTGTDGLDVLDLGGGTGGDAVRLALLGHHVTVVDPSPDALASLHRRAADADLGDAVRGIQGDTADLLDHVDPQSFDLVICHGVLEHVDDPAEALAAVATVLRPGGHVSVVVAGRLAAITARALAGDFATAQALLTTTADAWDVRALGPRRFGLDELQDLLAARGFVSVATNGLRVFADLVPSAIVDGEPGARDALFALERLARTSHDFTSVSAGLQSIARLDLESASSDPGGKSAAL</sequence>
<accession>A0ABU1UPR3</accession>
<organism evidence="2 3">
    <name type="scientific">Aeromicrobium panaciterrae</name>
    <dbReference type="NCBI Taxonomy" id="363861"/>
    <lineage>
        <taxon>Bacteria</taxon>
        <taxon>Bacillati</taxon>
        <taxon>Actinomycetota</taxon>
        <taxon>Actinomycetes</taxon>
        <taxon>Propionibacteriales</taxon>
        <taxon>Nocardioidaceae</taxon>
        <taxon>Aeromicrobium</taxon>
    </lineage>
</organism>
<dbReference type="Gene3D" id="3.40.50.150">
    <property type="entry name" value="Vaccinia Virus protein VP39"/>
    <property type="match status" value="1"/>
</dbReference>
<dbReference type="CDD" id="cd02440">
    <property type="entry name" value="AdoMet_MTases"/>
    <property type="match status" value="1"/>
</dbReference>
<dbReference type="InterPro" id="IPR013216">
    <property type="entry name" value="Methyltransf_11"/>
</dbReference>
<dbReference type="InterPro" id="IPR029063">
    <property type="entry name" value="SAM-dependent_MTases_sf"/>
</dbReference>
<dbReference type="PANTHER" id="PTHR43861">
    <property type="entry name" value="TRANS-ACONITATE 2-METHYLTRANSFERASE-RELATED"/>
    <property type="match status" value="1"/>
</dbReference>
<protein>
    <submittedName>
        <fullName evidence="2">SAM-dependent methyltransferase</fullName>
    </submittedName>
</protein>
<name>A0ABU1UPR3_9ACTN</name>
<keyword evidence="2" id="KW-0808">Transferase</keyword>